<dbReference type="GO" id="GO:0005774">
    <property type="term" value="C:vacuolar membrane"/>
    <property type="evidence" value="ECO:0007669"/>
    <property type="project" value="UniProtKB-SubCell"/>
</dbReference>
<evidence type="ECO:0000259" key="12">
    <source>
        <dbReference type="PROSITE" id="PS50929"/>
    </source>
</evidence>
<feature type="transmembrane region" description="Helical" evidence="10">
    <location>
        <begin position="932"/>
        <end position="953"/>
    </location>
</feature>
<dbReference type="Pfam" id="PF00664">
    <property type="entry name" value="ABC_membrane"/>
    <property type="match status" value="2"/>
</dbReference>
<feature type="transmembrane region" description="Helical" evidence="10">
    <location>
        <begin position="252"/>
        <end position="270"/>
    </location>
</feature>
<evidence type="ECO:0000256" key="6">
    <source>
        <dbReference type="ARBA" id="ARBA00022840"/>
    </source>
</evidence>
<evidence type="ECO:0000256" key="8">
    <source>
        <dbReference type="ARBA" id="ARBA00023136"/>
    </source>
</evidence>
<dbReference type="PROSITE" id="PS50893">
    <property type="entry name" value="ABC_TRANSPORTER_2"/>
    <property type="match status" value="2"/>
</dbReference>
<evidence type="ECO:0000313" key="13">
    <source>
        <dbReference type="EMBL" id="GAT98204.1"/>
    </source>
</evidence>
<dbReference type="Gene3D" id="3.40.50.300">
    <property type="entry name" value="P-loop containing nucleotide triphosphate hydrolases"/>
    <property type="match status" value="2"/>
</dbReference>
<dbReference type="EMBL" id="BDEQ01000001">
    <property type="protein sequence ID" value="GAT98204.1"/>
    <property type="molecule type" value="Genomic_DNA"/>
</dbReference>
<reference evidence="13 14" key="1">
    <citation type="submission" date="2016-05" db="EMBL/GenBank/DDBJ databases">
        <title>First whole genome sequencing of Entamoeba histolytica HM1:IMSS-clone-6.</title>
        <authorList>
            <person name="Mukherjee Avik.K."/>
            <person name="Izumyama S."/>
            <person name="Nakada-Tsukui K."/>
            <person name="Nozaki T."/>
        </authorList>
    </citation>
    <scope>NUCLEOTIDE SEQUENCE [LARGE SCALE GENOMIC DNA]</scope>
    <source>
        <strain evidence="13 14">HM1:IMSS clone 6</strain>
    </source>
</reference>
<dbReference type="PANTHER" id="PTHR24223">
    <property type="entry name" value="ATP-BINDING CASSETTE SUB-FAMILY C"/>
    <property type="match status" value="1"/>
</dbReference>
<dbReference type="CDD" id="cd03250">
    <property type="entry name" value="ABCC_MRP_domain1"/>
    <property type="match status" value="1"/>
</dbReference>
<keyword evidence="2" id="KW-0813">Transport</keyword>
<feature type="transmembrane region" description="Helical" evidence="10">
    <location>
        <begin position="836"/>
        <end position="855"/>
    </location>
</feature>
<evidence type="ECO:0000256" key="2">
    <source>
        <dbReference type="ARBA" id="ARBA00022448"/>
    </source>
</evidence>
<evidence type="ECO:0000313" key="14">
    <source>
        <dbReference type="Proteomes" id="UP000078387"/>
    </source>
</evidence>
<keyword evidence="9" id="KW-0325">Glycoprotein</keyword>
<feature type="transmembrane region" description="Helical" evidence="10">
    <location>
        <begin position="474"/>
        <end position="495"/>
    </location>
</feature>
<feature type="transmembrane region" description="Helical" evidence="10">
    <location>
        <begin position="56"/>
        <end position="71"/>
    </location>
</feature>
<dbReference type="InterPro" id="IPR050173">
    <property type="entry name" value="ABC_transporter_C-like"/>
</dbReference>
<feature type="domain" description="ABC transmembrane type-1" evidence="12">
    <location>
        <begin position="801"/>
        <end position="1071"/>
    </location>
</feature>
<feature type="transmembrane region" description="Helical" evidence="10">
    <location>
        <begin position="350"/>
        <end position="371"/>
    </location>
</feature>
<dbReference type="SUPFAM" id="SSF52540">
    <property type="entry name" value="P-loop containing nucleoside triphosphate hydrolases"/>
    <property type="match status" value="2"/>
</dbReference>
<keyword evidence="7 10" id="KW-1133">Transmembrane helix</keyword>
<feature type="transmembrane region" description="Helical" evidence="10">
    <location>
        <begin position="124"/>
        <end position="142"/>
    </location>
</feature>
<evidence type="ECO:0000256" key="4">
    <source>
        <dbReference type="ARBA" id="ARBA00022737"/>
    </source>
</evidence>
<dbReference type="Gene3D" id="1.20.1560.10">
    <property type="entry name" value="ABC transporter type 1, transmembrane domain"/>
    <property type="match status" value="2"/>
</dbReference>
<feature type="domain" description="ABC transmembrane type-1" evidence="12">
    <location>
        <begin position="227"/>
        <end position="490"/>
    </location>
</feature>
<comment type="caution">
    <text evidence="13">The sequence shown here is derived from an EMBL/GenBank/DDBJ whole genome shotgun (WGS) entry which is preliminary data.</text>
</comment>
<feature type="transmembrane region" description="Helical" evidence="10">
    <location>
        <begin position="909"/>
        <end position="926"/>
    </location>
</feature>
<evidence type="ECO:0000256" key="9">
    <source>
        <dbReference type="ARBA" id="ARBA00023180"/>
    </source>
</evidence>
<name>A0A5K1UC56_ENTHI</name>
<dbReference type="GO" id="GO:0016887">
    <property type="term" value="F:ATP hydrolysis activity"/>
    <property type="evidence" value="ECO:0007669"/>
    <property type="project" value="InterPro"/>
</dbReference>
<feature type="transmembrane region" description="Helical" evidence="10">
    <location>
        <begin position="100"/>
        <end position="118"/>
    </location>
</feature>
<dbReference type="InterPro" id="IPR036640">
    <property type="entry name" value="ABC1_TM_sf"/>
</dbReference>
<feature type="transmembrane region" description="Helical" evidence="10">
    <location>
        <begin position="26"/>
        <end position="44"/>
    </location>
</feature>
<keyword evidence="5" id="KW-0547">Nucleotide-binding</keyword>
<feature type="transmembrane region" description="Helical" evidence="10">
    <location>
        <begin position="77"/>
        <end position="93"/>
    </location>
</feature>
<dbReference type="OMA" id="PYAWPSQ"/>
<sequence>MSNSFQCFGEFGFITSKEINPCFENYILFPLLSFFSILLCLYYWKTPSLKEIKSKTLFNLISFSLIILLIIESLQYPHHLFLVVISFSLFLLYHLSDKVIIFYLPSSLFCIICCFHQHTSPSLLRLLCALLSSIQLLYILFFSPKQGVSDKNLLTPKYSLNLINKWTYSFITPLLSLAQSRLLNSSDLPELPREVPVLEKQLKKSSLMKAIFVCYFPRLLMTVPYFIIMIGTETILPVIQKHILMNLEQNKSILWLSLCMLFIPLISAFVRQRNIYLSSLIHVQIKKELTDIVFNKLLIVQHANNSKIVNILNIDIDRVVRFLVHIFDLIDIPVSLIICSFMLYDLVGTAALYGIIGLFICVPITLVIASYQRKMRFELMQLRDNRGKITNELLSNIRGVKLEGLVDIAQQRVECSREIEQKLIRKLSVVDGCMFGITRLLPAIISMITFSVALRSMELSSSIAFTTLSVFQMLQHPLSFLPLLVLGLTEAKVAIERIEKFLNKKEYEGIKRIKEEDNTSIKLKGSFGYKDKMILNDINLEIQKGKLVMVIGQVGCGKTTLLNAILGECKHNENSFNGINGSIGFISSTPWLRNDTVQGNICMGNEYNEERFNTTISLCQLEPDIKIFHDGIKTQIGERGITLSGGQKQRIALARVIYKLYDIYLIDDVLSAVDPNVSVKLFKDVIQNELKEKTRVLCTHQLQYLPYADQIIVLENHQIVFNGNYDDFIQTEFMNTLKDMKELTKTPTTLSPIPIKKEIKTLNPLESPSHLNETSNELMTKETIESGIIKESVFKKYIQSVGGLPSIIIYLCISFAVKGSSTLSDYMLTYNPIPLLYYFILQLISVIFTLLKSIIETRLGTKATTTLHNSMFYHVIHSPFIFFDTTPIGRILNRFTKDIETMDTQLKRVLSICILQVLTIIFVLLLNLLSSILFMPLLIILSYVYISIIIFYIDSSQNLQRLQSTTKSPRLSIISEIVPGLFTIRAQNLNQLLFDQQSELFDIHQRTTYSNSLVDRWLCLRVDCIGAFVMFGSVIAASLGGASVAGLAISYAMNVTRSLVFLIKTFSDVQSSFVSVERVLEYCELQTEEDIDQQQRDSLIDFDPLPITNNKSTELNTPQINVEDLILNKKWPIGNIEFKHITMKYRKELPDVLKDISFNIHHGEKIGVCGRTGSGKSSLLQVLFKTVSNVSGTVMIDEVPLNQIPHHILREQIGIIPQDPLVFQGTIRENIDPFKRKSDKDIYQILQDMSFDKEFKGLDDLVEENGKNLSSGTKQLLCIARECLRDSKIICIDEATSGVDYETDQCIQKSIRTFMKDKTVITIAHRIYTIIDYDRIIVMDNGIVQEFDTPQNLLNNTNSLFYSFVKQQNEEH</sequence>
<keyword evidence="4" id="KW-0677">Repeat</keyword>
<dbReference type="InterPro" id="IPR044726">
    <property type="entry name" value="ABCC_6TM_D2"/>
</dbReference>
<dbReference type="PROSITE" id="PS00211">
    <property type="entry name" value="ABC_TRANSPORTER_1"/>
    <property type="match status" value="1"/>
</dbReference>
<keyword evidence="8 10" id="KW-0472">Membrane</keyword>
<dbReference type="InterPro" id="IPR027417">
    <property type="entry name" value="P-loop_NTPase"/>
</dbReference>
<feature type="transmembrane region" description="Helical" evidence="10">
    <location>
        <begin position="797"/>
        <end position="816"/>
    </location>
</feature>
<dbReference type="FunFam" id="1.20.1560.10:FF:000234">
    <property type="entry name" value="ABC transporter putative"/>
    <property type="match status" value="1"/>
</dbReference>
<evidence type="ECO:0000256" key="10">
    <source>
        <dbReference type="SAM" id="Phobius"/>
    </source>
</evidence>
<evidence type="ECO:0000256" key="7">
    <source>
        <dbReference type="ARBA" id="ARBA00022989"/>
    </source>
</evidence>
<dbReference type="InterPro" id="IPR003439">
    <property type="entry name" value="ABC_transporter-like_ATP-bd"/>
</dbReference>
<dbReference type="Pfam" id="PF00005">
    <property type="entry name" value="ABC_tran"/>
    <property type="match status" value="2"/>
</dbReference>
<dbReference type="VEuPathDB" id="AmoebaDB:EHI5A_048350"/>
<evidence type="ECO:0000256" key="3">
    <source>
        <dbReference type="ARBA" id="ARBA00022692"/>
    </source>
</evidence>
<dbReference type="FunFam" id="3.40.50.300:FF:003190">
    <property type="entry name" value="ABC transporter putative"/>
    <property type="match status" value="1"/>
</dbReference>
<dbReference type="SMART" id="SM00382">
    <property type="entry name" value="AAA"/>
    <property type="match status" value="2"/>
</dbReference>
<evidence type="ECO:0000256" key="5">
    <source>
        <dbReference type="ARBA" id="ARBA00022741"/>
    </source>
</evidence>
<dbReference type="InterPro" id="IPR011527">
    <property type="entry name" value="ABC1_TM_dom"/>
</dbReference>
<comment type="subcellular location">
    <subcellularLocation>
        <location evidence="1">Vacuole membrane</location>
        <topology evidence="1">Multi-pass membrane protein</topology>
    </subcellularLocation>
</comment>
<dbReference type="CDD" id="cd03244">
    <property type="entry name" value="ABCC_MRP_domain2"/>
    <property type="match status" value="1"/>
</dbReference>
<dbReference type="PANTHER" id="PTHR24223:SF443">
    <property type="entry name" value="MULTIDRUG-RESISTANCE LIKE PROTEIN 1, ISOFORM I"/>
    <property type="match status" value="1"/>
</dbReference>
<dbReference type="VEuPathDB" id="AmoebaDB:EHI8A_136260"/>
<evidence type="ECO:0000256" key="1">
    <source>
        <dbReference type="ARBA" id="ARBA00004128"/>
    </source>
</evidence>
<dbReference type="InterPro" id="IPR003593">
    <property type="entry name" value="AAA+_ATPase"/>
</dbReference>
<keyword evidence="3 10" id="KW-0812">Transmembrane</keyword>
<dbReference type="VEuPathDB" id="AmoebaDB:KM1_035910"/>
<dbReference type="CDD" id="cd18580">
    <property type="entry name" value="ABC_6TM_ABCC_D2"/>
    <property type="match status" value="1"/>
</dbReference>
<feature type="transmembrane region" description="Helical" evidence="10">
    <location>
        <begin position="210"/>
        <end position="232"/>
    </location>
</feature>
<dbReference type="GO" id="GO:0005524">
    <property type="term" value="F:ATP binding"/>
    <property type="evidence" value="ECO:0007669"/>
    <property type="project" value="UniProtKB-KW"/>
</dbReference>
<dbReference type="VEuPathDB" id="AmoebaDB:EHI7A_025770"/>
<feature type="domain" description="ABC transporter" evidence="11">
    <location>
        <begin position="1136"/>
        <end position="1366"/>
    </location>
</feature>
<evidence type="ECO:0000259" key="11">
    <source>
        <dbReference type="PROSITE" id="PS50893"/>
    </source>
</evidence>
<gene>
    <name evidence="13" type="ORF">CL6EHI_124840</name>
</gene>
<dbReference type="FunFam" id="3.40.50.300:FF:001172">
    <property type="entry name" value="Cystic fibrosis transmembrane conductance regulator"/>
    <property type="match status" value="1"/>
</dbReference>
<dbReference type="Proteomes" id="UP000078387">
    <property type="component" value="Unassembled WGS sequence"/>
</dbReference>
<feature type="domain" description="ABC transporter" evidence="11">
    <location>
        <begin position="513"/>
        <end position="741"/>
    </location>
</feature>
<keyword evidence="6" id="KW-0067">ATP-binding</keyword>
<dbReference type="InterPro" id="IPR017871">
    <property type="entry name" value="ABC_transporter-like_CS"/>
</dbReference>
<accession>A0A5K1UC56</accession>
<protein>
    <submittedName>
        <fullName evidence="13">ABC transporter putative</fullName>
    </submittedName>
</protein>
<feature type="transmembrane region" description="Helical" evidence="10">
    <location>
        <begin position="1025"/>
        <end position="1053"/>
    </location>
</feature>
<dbReference type="GO" id="GO:0140359">
    <property type="term" value="F:ABC-type transporter activity"/>
    <property type="evidence" value="ECO:0007669"/>
    <property type="project" value="InterPro"/>
</dbReference>
<dbReference type="PROSITE" id="PS50929">
    <property type="entry name" value="ABC_TM1F"/>
    <property type="match status" value="2"/>
</dbReference>
<proteinExistence type="predicted"/>
<dbReference type="SUPFAM" id="SSF90123">
    <property type="entry name" value="ABC transporter transmembrane region"/>
    <property type="match status" value="2"/>
</dbReference>
<feature type="transmembrane region" description="Helical" evidence="10">
    <location>
        <begin position="432"/>
        <end position="454"/>
    </location>
</feature>
<organism evidence="13 14">
    <name type="scientific">Entamoeba histolytica</name>
    <dbReference type="NCBI Taxonomy" id="5759"/>
    <lineage>
        <taxon>Eukaryota</taxon>
        <taxon>Amoebozoa</taxon>
        <taxon>Evosea</taxon>
        <taxon>Archamoebae</taxon>
        <taxon>Mastigamoebida</taxon>
        <taxon>Entamoebidae</taxon>
        <taxon>Entamoeba</taxon>
    </lineage>
</organism>
<feature type="transmembrane region" description="Helical" evidence="10">
    <location>
        <begin position="322"/>
        <end position="344"/>
    </location>
</feature>
<dbReference type="CDD" id="cd18579">
    <property type="entry name" value="ABC_6TM_ABCC_D1"/>
    <property type="match status" value="1"/>
</dbReference>
<dbReference type="InterPro" id="IPR044746">
    <property type="entry name" value="ABCC_6TM_D1"/>
</dbReference>
<dbReference type="VEuPathDB" id="AmoebaDB:EHI_124840"/>